<evidence type="ECO:0000256" key="3">
    <source>
        <dbReference type="ARBA" id="ARBA00022692"/>
    </source>
</evidence>
<dbReference type="InterPro" id="IPR013604">
    <property type="entry name" value="7TM_chemorcpt"/>
</dbReference>
<evidence type="ECO:0000256" key="4">
    <source>
        <dbReference type="ARBA" id="ARBA00022989"/>
    </source>
</evidence>
<dbReference type="Pfam" id="PF08395">
    <property type="entry name" value="7tm_7"/>
    <property type="match status" value="1"/>
</dbReference>
<dbReference type="Proteomes" id="UP000027135">
    <property type="component" value="Unassembled WGS sequence"/>
</dbReference>
<dbReference type="GO" id="GO:0005886">
    <property type="term" value="C:plasma membrane"/>
    <property type="evidence" value="ECO:0007669"/>
    <property type="project" value="UniProtKB-SubCell"/>
</dbReference>
<dbReference type="GO" id="GO:0050909">
    <property type="term" value="P:sensory perception of taste"/>
    <property type="evidence" value="ECO:0007669"/>
    <property type="project" value="InterPro"/>
</dbReference>
<protein>
    <recommendedName>
        <fullName evidence="8">Gustatory receptor</fullName>
    </recommendedName>
</protein>
<sequence length="448" mass="51600">MRCLKIWKRERHEMDFYCVIKPLYYVSKVTGVAQFSYIQTNLKSLNGKVLKINDLKPSGMLWTLFVFLVLASGLVSVMMWNFLYDYTNYSFNVIITDTFSILLLYGSSFSCLIIVGIVHRKDIIQILKKFSLLDTVLLRNHRQRRYKKENNFIIVELSVCVVVLFLSYGYHVSSWATGIAIIPFASKDLAHFAGTIILTQYVDVVLLLRSRFKKLNEELLLQCADSENNLCRLEVRDTYQRCNRIAFLEDFSALSPWKQDCKVECYKSSSKCKLLPPGSHRRDREVIRQFRVLHSELMDICDLVNSCYGFSILLLFAYYFTSLLSSVFYVMQKVVSLDITSETDPDVIRGLVSSSFWALVYFLKVVVTTVVCTEASAAARNTGRIVHSILLQDVSQNVITELKLFSLQLLGNSSELFTAFKFFEINLTFLYNFVGSTAMYLIILIQLK</sequence>
<dbReference type="GO" id="GO:0030425">
    <property type="term" value="C:dendrite"/>
    <property type="evidence" value="ECO:0007669"/>
    <property type="project" value="TreeGrafter"/>
</dbReference>
<evidence type="ECO:0000256" key="2">
    <source>
        <dbReference type="ARBA" id="ARBA00022475"/>
    </source>
</evidence>
<feature type="transmembrane region" description="Helical" evidence="8">
    <location>
        <begin position="190"/>
        <end position="208"/>
    </location>
</feature>
<feature type="transmembrane region" description="Helical" evidence="8">
    <location>
        <begin position="307"/>
        <end position="331"/>
    </location>
</feature>
<dbReference type="AlphaFoldDB" id="A0A067R8R0"/>
<keyword evidence="3 8" id="KW-0812">Transmembrane</keyword>
<name>A0A067R8R0_ZOONE</name>
<keyword evidence="6 8" id="KW-0675">Receptor</keyword>
<evidence type="ECO:0000256" key="6">
    <source>
        <dbReference type="ARBA" id="ARBA00023170"/>
    </source>
</evidence>
<gene>
    <name evidence="9" type="ORF">L798_05913</name>
</gene>
<dbReference type="InParanoid" id="A0A067R8R0"/>
<dbReference type="GO" id="GO:0007165">
    <property type="term" value="P:signal transduction"/>
    <property type="evidence" value="ECO:0007669"/>
    <property type="project" value="UniProtKB-KW"/>
</dbReference>
<feature type="transmembrane region" description="Helical" evidence="8">
    <location>
        <begin position="61"/>
        <end position="83"/>
    </location>
</feature>
<keyword evidence="2 8" id="KW-1003">Cell membrane</keyword>
<reference evidence="9 10" key="1">
    <citation type="journal article" date="2014" name="Nat. Commun.">
        <title>Molecular traces of alternative social organization in a termite genome.</title>
        <authorList>
            <person name="Terrapon N."/>
            <person name="Li C."/>
            <person name="Robertson H.M."/>
            <person name="Ji L."/>
            <person name="Meng X."/>
            <person name="Booth W."/>
            <person name="Chen Z."/>
            <person name="Childers C.P."/>
            <person name="Glastad K.M."/>
            <person name="Gokhale K."/>
            <person name="Gowin J."/>
            <person name="Gronenberg W."/>
            <person name="Hermansen R.A."/>
            <person name="Hu H."/>
            <person name="Hunt B.G."/>
            <person name="Huylmans A.K."/>
            <person name="Khalil S.M."/>
            <person name="Mitchell R.D."/>
            <person name="Munoz-Torres M.C."/>
            <person name="Mustard J.A."/>
            <person name="Pan H."/>
            <person name="Reese J.T."/>
            <person name="Scharf M.E."/>
            <person name="Sun F."/>
            <person name="Vogel H."/>
            <person name="Xiao J."/>
            <person name="Yang W."/>
            <person name="Yang Z."/>
            <person name="Yang Z."/>
            <person name="Zhou J."/>
            <person name="Zhu J."/>
            <person name="Brent C.S."/>
            <person name="Elsik C.G."/>
            <person name="Goodisman M.A."/>
            <person name="Liberles D.A."/>
            <person name="Roe R.M."/>
            <person name="Vargo E.L."/>
            <person name="Vilcinskas A."/>
            <person name="Wang J."/>
            <person name="Bornberg-Bauer E."/>
            <person name="Korb J."/>
            <person name="Zhang G."/>
            <person name="Liebig J."/>
        </authorList>
    </citation>
    <scope>NUCLEOTIDE SEQUENCE [LARGE SCALE GENOMIC DNA]</scope>
    <source>
        <tissue evidence="9">Whole organism</tissue>
    </source>
</reference>
<dbReference type="GO" id="GO:0007635">
    <property type="term" value="P:chemosensory behavior"/>
    <property type="evidence" value="ECO:0007669"/>
    <property type="project" value="TreeGrafter"/>
</dbReference>
<dbReference type="PANTHER" id="PTHR21143:SF134">
    <property type="entry name" value="GUSTATORY RECEPTOR"/>
    <property type="match status" value="1"/>
</dbReference>
<comment type="function">
    <text evidence="8">Gustatory receptor which mediates acceptance or avoidance behavior, depending on its substrates.</text>
</comment>
<comment type="subcellular location">
    <subcellularLocation>
        <location evidence="1 8">Cell membrane</location>
        <topology evidence="1 8">Multi-pass membrane protein</topology>
    </subcellularLocation>
</comment>
<accession>A0A067R8R0</accession>
<dbReference type="PANTHER" id="PTHR21143">
    <property type="entry name" value="INVERTEBRATE GUSTATORY RECEPTOR"/>
    <property type="match status" value="1"/>
</dbReference>
<dbReference type="OMA" id="CADSENN"/>
<dbReference type="GO" id="GO:0030424">
    <property type="term" value="C:axon"/>
    <property type="evidence" value="ECO:0007669"/>
    <property type="project" value="TreeGrafter"/>
</dbReference>
<keyword evidence="7 8" id="KW-0807">Transducer</keyword>
<evidence type="ECO:0000313" key="9">
    <source>
        <dbReference type="EMBL" id="KDR19847.1"/>
    </source>
</evidence>
<comment type="similarity">
    <text evidence="8">Belongs to the insect chemoreceptor superfamily. Gustatory receptor (GR) family.</text>
</comment>
<dbReference type="EMBL" id="KK852631">
    <property type="protein sequence ID" value="KDR19847.1"/>
    <property type="molecule type" value="Genomic_DNA"/>
</dbReference>
<dbReference type="GO" id="GO:0008049">
    <property type="term" value="P:male courtship behavior"/>
    <property type="evidence" value="ECO:0007669"/>
    <property type="project" value="TreeGrafter"/>
</dbReference>
<feature type="transmembrane region" description="Helical" evidence="8">
    <location>
        <begin position="351"/>
        <end position="372"/>
    </location>
</feature>
<dbReference type="GO" id="GO:0043025">
    <property type="term" value="C:neuronal cell body"/>
    <property type="evidence" value="ECO:0007669"/>
    <property type="project" value="TreeGrafter"/>
</dbReference>
<evidence type="ECO:0000256" key="8">
    <source>
        <dbReference type="RuleBase" id="RU363108"/>
    </source>
</evidence>
<keyword evidence="10" id="KW-1185">Reference proteome</keyword>
<evidence type="ECO:0000313" key="10">
    <source>
        <dbReference type="Proteomes" id="UP000027135"/>
    </source>
</evidence>
<feature type="transmembrane region" description="Helical" evidence="8">
    <location>
        <begin position="89"/>
        <end position="118"/>
    </location>
</feature>
<evidence type="ECO:0000256" key="5">
    <source>
        <dbReference type="ARBA" id="ARBA00023136"/>
    </source>
</evidence>
<feature type="transmembrane region" description="Helical" evidence="8">
    <location>
        <begin position="152"/>
        <end position="170"/>
    </location>
</feature>
<organism evidence="9 10">
    <name type="scientific">Zootermopsis nevadensis</name>
    <name type="common">Dampwood termite</name>
    <dbReference type="NCBI Taxonomy" id="136037"/>
    <lineage>
        <taxon>Eukaryota</taxon>
        <taxon>Metazoa</taxon>
        <taxon>Ecdysozoa</taxon>
        <taxon>Arthropoda</taxon>
        <taxon>Hexapoda</taxon>
        <taxon>Insecta</taxon>
        <taxon>Pterygota</taxon>
        <taxon>Neoptera</taxon>
        <taxon>Polyneoptera</taxon>
        <taxon>Dictyoptera</taxon>
        <taxon>Blattodea</taxon>
        <taxon>Blattoidea</taxon>
        <taxon>Termitoidae</taxon>
        <taxon>Termopsidae</taxon>
        <taxon>Zootermopsis</taxon>
    </lineage>
</organism>
<evidence type="ECO:0000256" key="7">
    <source>
        <dbReference type="ARBA" id="ARBA00023224"/>
    </source>
</evidence>
<proteinExistence type="inferred from homology"/>
<dbReference type="FunCoup" id="A0A067R8R0">
    <property type="interactions" value="9"/>
</dbReference>
<feature type="transmembrane region" description="Helical" evidence="8">
    <location>
        <begin position="429"/>
        <end position="447"/>
    </location>
</feature>
<evidence type="ECO:0000256" key="1">
    <source>
        <dbReference type="ARBA" id="ARBA00004651"/>
    </source>
</evidence>
<keyword evidence="5 8" id="KW-0472">Membrane</keyword>
<keyword evidence="4 8" id="KW-1133">Transmembrane helix</keyword>